<evidence type="ECO:0000313" key="3">
    <source>
        <dbReference type="EMBL" id="AWB20300.1"/>
    </source>
</evidence>
<evidence type="ECO:0000259" key="2">
    <source>
        <dbReference type="PROSITE" id="PS51898"/>
    </source>
</evidence>
<sequence>MAPDKENDDPLKRLDFDDNDMALVKANLHTFDHDERLLWVLLASTAMRRSEAWDITEEIRQSGIRGATIGSKTPTSERDIPFPDEVLPYLPSRITGCLFHDRDPIRGPINVGKRLMRRIRELGIQDERKVLHSLRHRGITRLREVKINGHGIDSKVLLAIVGHEERTVHDRYGKMPLATTKPWIDLIY</sequence>
<dbReference type="InterPro" id="IPR002104">
    <property type="entry name" value="Integrase_catalytic"/>
</dbReference>
<accession>A0A2R4WFI5</accession>
<evidence type="ECO:0000256" key="1">
    <source>
        <dbReference type="ARBA" id="ARBA00023172"/>
    </source>
</evidence>
<dbReference type="SUPFAM" id="SSF56349">
    <property type="entry name" value="DNA breaking-rejoining enzymes"/>
    <property type="match status" value="1"/>
</dbReference>
<dbReference type="InterPro" id="IPR013762">
    <property type="entry name" value="Integrase-like_cat_sf"/>
</dbReference>
<dbReference type="OrthoDB" id="9784724at2"/>
<dbReference type="InterPro" id="IPR011010">
    <property type="entry name" value="DNA_brk_join_enz"/>
</dbReference>
<evidence type="ECO:0000313" key="4">
    <source>
        <dbReference type="Proteomes" id="UP000244755"/>
    </source>
</evidence>
<dbReference type="GO" id="GO:0015074">
    <property type="term" value="P:DNA integration"/>
    <property type="evidence" value="ECO:0007669"/>
    <property type="project" value="InterPro"/>
</dbReference>
<dbReference type="AlphaFoldDB" id="A0A2R4WFI5"/>
<keyword evidence="1" id="KW-0233">DNA recombination</keyword>
<gene>
    <name evidence="3" type="ORF">DA075_04580</name>
</gene>
<name>A0A2R4WFI5_9HYPH</name>
<keyword evidence="4" id="KW-1185">Reference proteome</keyword>
<dbReference type="RefSeq" id="WP_099952209.1">
    <property type="nucleotide sequence ID" value="NZ_CP028843.1"/>
</dbReference>
<dbReference type="Proteomes" id="UP000244755">
    <property type="component" value="Chromosome 1"/>
</dbReference>
<organism evidence="3 4">
    <name type="scientific">Methylobacterium currus</name>
    <dbReference type="NCBI Taxonomy" id="2051553"/>
    <lineage>
        <taxon>Bacteria</taxon>
        <taxon>Pseudomonadati</taxon>
        <taxon>Pseudomonadota</taxon>
        <taxon>Alphaproteobacteria</taxon>
        <taxon>Hyphomicrobiales</taxon>
        <taxon>Methylobacteriaceae</taxon>
        <taxon>Methylobacterium</taxon>
    </lineage>
</organism>
<dbReference type="PROSITE" id="PS51898">
    <property type="entry name" value="TYR_RECOMBINASE"/>
    <property type="match status" value="1"/>
</dbReference>
<dbReference type="GO" id="GO:0003677">
    <property type="term" value="F:DNA binding"/>
    <property type="evidence" value="ECO:0007669"/>
    <property type="project" value="InterPro"/>
</dbReference>
<reference evidence="3 4" key="1">
    <citation type="submission" date="2018-04" db="EMBL/GenBank/DDBJ databases">
        <title>Methylobacterium sp. PR1016A genome.</title>
        <authorList>
            <person name="Park W."/>
        </authorList>
    </citation>
    <scope>NUCLEOTIDE SEQUENCE [LARGE SCALE GENOMIC DNA]</scope>
    <source>
        <strain evidence="3 4">PR1016A</strain>
    </source>
</reference>
<proteinExistence type="predicted"/>
<dbReference type="GO" id="GO:0006310">
    <property type="term" value="P:DNA recombination"/>
    <property type="evidence" value="ECO:0007669"/>
    <property type="project" value="UniProtKB-KW"/>
</dbReference>
<feature type="domain" description="Tyr recombinase" evidence="2">
    <location>
        <begin position="12"/>
        <end position="185"/>
    </location>
</feature>
<protein>
    <recommendedName>
        <fullName evidence="2">Tyr recombinase domain-containing protein</fullName>
    </recommendedName>
</protein>
<dbReference type="EMBL" id="CP028843">
    <property type="protein sequence ID" value="AWB20300.1"/>
    <property type="molecule type" value="Genomic_DNA"/>
</dbReference>
<dbReference type="Gene3D" id="1.10.443.10">
    <property type="entry name" value="Intergrase catalytic core"/>
    <property type="match status" value="1"/>
</dbReference>
<dbReference type="KEGG" id="mee:DA075_04580"/>